<keyword evidence="1" id="KW-1133">Transmembrane helix</keyword>
<proteinExistence type="predicted"/>
<accession>A0A2J6SQ10</accession>
<organism evidence="2 3">
    <name type="scientific">Hyaloscypha bicolor E</name>
    <dbReference type="NCBI Taxonomy" id="1095630"/>
    <lineage>
        <taxon>Eukaryota</taxon>
        <taxon>Fungi</taxon>
        <taxon>Dikarya</taxon>
        <taxon>Ascomycota</taxon>
        <taxon>Pezizomycotina</taxon>
        <taxon>Leotiomycetes</taxon>
        <taxon>Helotiales</taxon>
        <taxon>Hyaloscyphaceae</taxon>
        <taxon>Hyaloscypha</taxon>
        <taxon>Hyaloscypha bicolor</taxon>
    </lineage>
</organism>
<evidence type="ECO:0000313" key="3">
    <source>
        <dbReference type="Proteomes" id="UP000235371"/>
    </source>
</evidence>
<dbReference type="AlphaFoldDB" id="A0A2J6SQ10"/>
<dbReference type="Proteomes" id="UP000235371">
    <property type="component" value="Unassembled WGS sequence"/>
</dbReference>
<dbReference type="InParanoid" id="A0A2J6SQ10"/>
<feature type="transmembrane region" description="Helical" evidence="1">
    <location>
        <begin position="12"/>
        <end position="30"/>
    </location>
</feature>
<dbReference type="GeneID" id="36579014"/>
<evidence type="ECO:0000313" key="2">
    <source>
        <dbReference type="EMBL" id="PMD52837.1"/>
    </source>
</evidence>
<gene>
    <name evidence="2" type="ORF">K444DRAFT_192256</name>
</gene>
<dbReference type="RefSeq" id="XP_024729741.1">
    <property type="nucleotide sequence ID" value="XM_024870932.1"/>
</dbReference>
<keyword evidence="1" id="KW-0472">Membrane</keyword>
<sequence length="79" mass="8837">MELPSVQSLIPLTTPINQIFLLAMMTLLLLQQRQPCDAQNALYPNWQKVLPQVAFIAGVMASATQESISQPRISKTRQD</sequence>
<evidence type="ECO:0000256" key="1">
    <source>
        <dbReference type="SAM" id="Phobius"/>
    </source>
</evidence>
<dbReference type="EMBL" id="KZ613895">
    <property type="protein sequence ID" value="PMD52837.1"/>
    <property type="molecule type" value="Genomic_DNA"/>
</dbReference>
<name>A0A2J6SQ10_9HELO</name>
<reference evidence="2 3" key="1">
    <citation type="submission" date="2016-04" db="EMBL/GenBank/DDBJ databases">
        <title>A degradative enzymes factory behind the ericoid mycorrhizal symbiosis.</title>
        <authorList>
            <consortium name="DOE Joint Genome Institute"/>
            <person name="Martino E."/>
            <person name="Morin E."/>
            <person name="Grelet G."/>
            <person name="Kuo A."/>
            <person name="Kohler A."/>
            <person name="Daghino S."/>
            <person name="Barry K."/>
            <person name="Choi C."/>
            <person name="Cichocki N."/>
            <person name="Clum A."/>
            <person name="Copeland A."/>
            <person name="Hainaut M."/>
            <person name="Haridas S."/>
            <person name="Labutti K."/>
            <person name="Lindquist E."/>
            <person name="Lipzen A."/>
            <person name="Khouja H.-R."/>
            <person name="Murat C."/>
            <person name="Ohm R."/>
            <person name="Olson A."/>
            <person name="Spatafora J."/>
            <person name="Veneault-Fourrey C."/>
            <person name="Henrissat B."/>
            <person name="Grigoriev I."/>
            <person name="Martin F."/>
            <person name="Perotto S."/>
        </authorList>
    </citation>
    <scope>NUCLEOTIDE SEQUENCE [LARGE SCALE GENOMIC DNA]</scope>
    <source>
        <strain evidence="2 3">E</strain>
    </source>
</reference>
<protein>
    <submittedName>
        <fullName evidence="2">Uncharacterized protein</fullName>
    </submittedName>
</protein>
<keyword evidence="3" id="KW-1185">Reference proteome</keyword>
<keyword evidence="1" id="KW-0812">Transmembrane</keyword>